<proteinExistence type="inferred from homology"/>
<evidence type="ECO:0000256" key="7">
    <source>
        <dbReference type="ARBA" id="ARBA00047472"/>
    </source>
</evidence>
<comment type="catalytic activity">
    <reaction evidence="8">
        <text>(6S)-NADHX + ATP = ADP + phosphate + NADH + H(+)</text>
        <dbReference type="Rhea" id="RHEA:19017"/>
        <dbReference type="ChEBI" id="CHEBI:15378"/>
        <dbReference type="ChEBI" id="CHEBI:30616"/>
        <dbReference type="ChEBI" id="CHEBI:43474"/>
        <dbReference type="ChEBI" id="CHEBI:57945"/>
        <dbReference type="ChEBI" id="CHEBI:64074"/>
        <dbReference type="ChEBI" id="CHEBI:456216"/>
        <dbReference type="EC" id="4.2.1.93"/>
    </reaction>
</comment>
<keyword evidence="5 8" id="KW-0520">NAD</keyword>
<evidence type="ECO:0000259" key="9">
    <source>
        <dbReference type="PROSITE" id="PS51383"/>
    </source>
</evidence>
<dbReference type="OrthoDB" id="8110916at2759"/>
<dbReference type="EC" id="4.2.1.93" evidence="8"/>
<dbReference type="EMBL" id="JAEPQZ010000002">
    <property type="protein sequence ID" value="KAG2184534.1"/>
    <property type="molecule type" value="Genomic_DNA"/>
</dbReference>
<dbReference type="InterPro" id="IPR000631">
    <property type="entry name" value="CARKD"/>
</dbReference>
<dbReference type="GO" id="GO:0046496">
    <property type="term" value="P:nicotinamide nucleotide metabolic process"/>
    <property type="evidence" value="ECO:0007669"/>
    <property type="project" value="UniProtKB-UniRule"/>
</dbReference>
<dbReference type="Pfam" id="PF01256">
    <property type="entry name" value="Carb_kinase"/>
    <property type="match status" value="1"/>
</dbReference>
<feature type="binding site" evidence="8">
    <location>
        <begin position="224"/>
        <end position="233"/>
    </location>
    <ligand>
        <name>ATP</name>
        <dbReference type="ChEBI" id="CHEBI:30616"/>
    </ligand>
</feature>
<dbReference type="GO" id="GO:0110051">
    <property type="term" value="P:metabolite repair"/>
    <property type="evidence" value="ECO:0007669"/>
    <property type="project" value="TreeGrafter"/>
</dbReference>
<feature type="binding site" evidence="8">
    <location>
        <begin position="166"/>
        <end position="172"/>
    </location>
    <ligand>
        <name>(6S)-NADPHX</name>
        <dbReference type="ChEBI" id="CHEBI:64076"/>
    </ligand>
</feature>
<evidence type="ECO:0000256" key="2">
    <source>
        <dbReference type="ARBA" id="ARBA00022741"/>
    </source>
</evidence>
<keyword evidence="3 8" id="KW-0067">ATP-binding</keyword>
<dbReference type="InterPro" id="IPR029056">
    <property type="entry name" value="Ribokinase-like"/>
</dbReference>
<dbReference type="SUPFAM" id="SSF53613">
    <property type="entry name" value="Ribokinase-like"/>
    <property type="match status" value="1"/>
</dbReference>
<dbReference type="PANTHER" id="PTHR12592">
    <property type="entry name" value="ATP-DEPENDENT (S)-NAD(P)H-HYDRATE DEHYDRATASE FAMILY MEMBER"/>
    <property type="match status" value="1"/>
</dbReference>
<gene>
    <name evidence="10" type="ORF">INT43_000443</name>
</gene>
<evidence type="ECO:0000256" key="4">
    <source>
        <dbReference type="ARBA" id="ARBA00022857"/>
    </source>
</evidence>
<dbReference type="PANTHER" id="PTHR12592:SF0">
    <property type="entry name" value="ATP-DEPENDENT (S)-NAD(P)H-HYDRATE DEHYDRATASE"/>
    <property type="match status" value="1"/>
</dbReference>
<keyword evidence="1 8" id="KW-0597">Phosphoprotein</keyword>
<evidence type="ECO:0000256" key="6">
    <source>
        <dbReference type="ARBA" id="ARBA00023239"/>
    </source>
</evidence>
<name>A0A8H7Q3T5_MORIS</name>
<dbReference type="GO" id="GO:0005737">
    <property type="term" value="C:cytoplasm"/>
    <property type="evidence" value="ECO:0007669"/>
    <property type="project" value="UniProtKB-SubCell"/>
</dbReference>
<accession>A0A8H7Q3T5</accession>
<evidence type="ECO:0000256" key="5">
    <source>
        <dbReference type="ARBA" id="ARBA00023027"/>
    </source>
</evidence>
<dbReference type="NCBIfam" id="TIGR00196">
    <property type="entry name" value="yjeF_cterm"/>
    <property type="match status" value="1"/>
</dbReference>
<dbReference type="Proteomes" id="UP000654370">
    <property type="component" value="Unassembled WGS sequence"/>
</dbReference>
<comment type="catalytic activity">
    <reaction evidence="7 8">
        <text>(6S)-NADPHX + ATP = ADP + phosphate + NADPH + H(+)</text>
        <dbReference type="Rhea" id="RHEA:32231"/>
        <dbReference type="ChEBI" id="CHEBI:15378"/>
        <dbReference type="ChEBI" id="CHEBI:30616"/>
        <dbReference type="ChEBI" id="CHEBI:43474"/>
        <dbReference type="ChEBI" id="CHEBI:57783"/>
        <dbReference type="ChEBI" id="CHEBI:64076"/>
        <dbReference type="ChEBI" id="CHEBI:456216"/>
        <dbReference type="EC" id="4.2.1.93"/>
    </reaction>
</comment>
<comment type="function">
    <text evidence="8">Catalyzes the dehydration of the S-form of NAD(P)HX at the expense of ATP, which is converted to ADP. Together with NAD(P)HX epimerase, which catalyzes the epimerization of the S- and R-forms, the enzyme allows the repair of both epimers of NAD(P)HX, a damaged form of NAD(P)H that is a result of enzymatic or heat-dependent hydration.</text>
</comment>
<feature type="binding site" evidence="8">
    <location>
        <begin position="205"/>
        <end position="209"/>
    </location>
    <ligand>
        <name>ATP</name>
        <dbReference type="ChEBI" id="CHEBI:30616"/>
    </ligand>
</feature>
<comment type="similarity">
    <text evidence="8">Belongs to the NnrD/CARKD family.</text>
</comment>
<dbReference type="HAMAP" id="MF_01965">
    <property type="entry name" value="NADHX_dehydratase"/>
    <property type="match status" value="1"/>
</dbReference>
<keyword evidence="8" id="KW-0963">Cytoplasm</keyword>
<dbReference type="FunFam" id="3.40.1190.20:FF:000023">
    <property type="entry name" value="ATP-dependent (S)-NAD(P)H-hydrate dehydratase"/>
    <property type="match status" value="1"/>
</dbReference>
<dbReference type="AlphaFoldDB" id="A0A8H7Q3T5"/>
<organism evidence="10 11">
    <name type="scientific">Mortierella isabellina</name>
    <name type="common">Filamentous fungus</name>
    <name type="synonym">Umbelopsis isabellina</name>
    <dbReference type="NCBI Taxonomy" id="91625"/>
    <lineage>
        <taxon>Eukaryota</taxon>
        <taxon>Fungi</taxon>
        <taxon>Fungi incertae sedis</taxon>
        <taxon>Mucoromycota</taxon>
        <taxon>Mucoromycotina</taxon>
        <taxon>Umbelopsidomycetes</taxon>
        <taxon>Umbelopsidales</taxon>
        <taxon>Umbelopsidaceae</taxon>
        <taxon>Umbelopsis</taxon>
    </lineage>
</organism>
<feature type="domain" description="YjeF C-terminal" evidence="9">
    <location>
        <begin position="7"/>
        <end position="309"/>
    </location>
</feature>
<keyword evidence="4" id="KW-0521">NADP</keyword>
<evidence type="ECO:0000256" key="1">
    <source>
        <dbReference type="ARBA" id="ARBA00022553"/>
    </source>
</evidence>
<reference evidence="10" key="1">
    <citation type="submission" date="2020-12" db="EMBL/GenBank/DDBJ databases">
        <title>Metabolic potential, ecology and presence of endohyphal bacteria is reflected in genomic diversity of Mucoromycotina.</title>
        <authorList>
            <person name="Muszewska A."/>
            <person name="Okrasinska A."/>
            <person name="Steczkiewicz K."/>
            <person name="Drgas O."/>
            <person name="Orlowska M."/>
            <person name="Perlinska-Lenart U."/>
            <person name="Aleksandrzak-Piekarczyk T."/>
            <person name="Szatraj K."/>
            <person name="Zielenkiewicz U."/>
            <person name="Pilsyk S."/>
            <person name="Malc E."/>
            <person name="Mieczkowski P."/>
            <person name="Kruszewska J.S."/>
            <person name="Biernat P."/>
            <person name="Pawlowska J."/>
        </authorList>
    </citation>
    <scope>NUCLEOTIDE SEQUENCE</scope>
    <source>
        <strain evidence="10">WA0000067209</strain>
    </source>
</reference>
<sequence>MPPKFPDLGKIKQLIPPLAPEMHKGQAGRIGIVGGSEDYTGAPYFSGISAMKLGADLCHIFCEPGAGTVIKLRHNIDRTEHRHAKESKLSSQEIVDNVASVFSRLHVLVVGPGLSRDSQMLESAKGIIEKAKQQDMAIVLDADGLFLVQNHPEIVQNYQKAVLTPNVVEFKRLCEAMKLKFEDSDKDKMAEKLSNAFGGVTIVQKGSSDLISNGKEVLICDAEGGLKRMGGQGDILSGVIATFLAWGKGYQDGVWKHDSSLDQKEISLLSAWAGCRIVRECAKRAFEKHGRAVLTSNLVEEIGPAYASLFENGNKSKM</sequence>
<protein>
    <recommendedName>
        <fullName evidence="8">ATP-dependent (S)-NAD(P)H-hydrate dehydratase</fullName>
        <ecNumber evidence="8">4.2.1.93</ecNumber>
    </recommendedName>
    <alternativeName>
        <fullName evidence="8">ATP-dependent NAD(P)HX dehydratase</fullName>
    </alternativeName>
</protein>
<comment type="subcellular location">
    <subcellularLocation>
        <location evidence="8">Cytoplasm</location>
    </subcellularLocation>
</comment>
<keyword evidence="6 8" id="KW-0456">Lyase</keyword>
<keyword evidence="2 8" id="KW-0547">Nucleotide-binding</keyword>
<dbReference type="GO" id="GO:0047453">
    <property type="term" value="F:ATP-dependent NAD(P)H-hydrate dehydratase activity"/>
    <property type="evidence" value="ECO:0007669"/>
    <property type="project" value="UniProtKB-UniRule"/>
</dbReference>
<evidence type="ECO:0000313" key="10">
    <source>
        <dbReference type="EMBL" id="KAG2184534.1"/>
    </source>
</evidence>
<feature type="binding site" evidence="8">
    <location>
        <position position="113"/>
    </location>
    <ligand>
        <name>(6S)-NADPHX</name>
        <dbReference type="ChEBI" id="CHEBI:64076"/>
    </ligand>
</feature>
<evidence type="ECO:0000313" key="11">
    <source>
        <dbReference type="Proteomes" id="UP000654370"/>
    </source>
</evidence>
<evidence type="ECO:0000256" key="3">
    <source>
        <dbReference type="ARBA" id="ARBA00022840"/>
    </source>
</evidence>
<dbReference type="GO" id="GO:0005524">
    <property type="term" value="F:ATP binding"/>
    <property type="evidence" value="ECO:0007669"/>
    <property type="project" value="UniProtKB-KW"/>
</dbReference>
<dbReference type="Gene3D" id="3.40.1190.20">
    <property type="match status" value="1"/>
</dbReference>
<evidence type="ECO:0000256" key="8">
    <source>
        <dbReference type="HAMAP-Rule" id="MF_03157"/>
    </source>
</evidence>
<dbReference type="PROSITE" id="PS51383">
    <property type="entry name" value="YJEF_C_3"/>
    <property type="match status" value="1"/>
</dbReference>
<keyword evidence="11" id="KW-1185">Reference proteome</keyword>
<comment type="cofactor">
    <cofactor evidence="8">
        <name>Mg(2+)</name>
        <dbReference type="ChEBI" id="CHEBI:18420"/>
    </cofactor>
</comment>
<dbReference type="CDD" id="cd01171">
    <property type="entry name" value="YXKO-related"/>
    <property type="match status" value="1"/>
</dbReference>
<comment type="caution">
    <text evidence="10">The sequence shown here is derived from an EMBL/GenBank/DDBJ whole genome shotgun (WGS) entry which is preliminary data.</text>
</comment>
<feature type="binding site" evidence="8">
    <location>
        <position position="234"/>
    </location>
    <ligand>
        <name>(6S)-NADPHX</name>
        <dbReference type="ChEBI" id="CHEBI:64076"/>
    </ligand>
</feature>